<feature type="region of interest" description="Disordered" evidence="1">
    <location>
        <begin position="175"/>
        <end position="200"/>
    </location>
</feature>
<evidence type="ECO:0000256" key="1">
    <source>
        <dbReference type="SAM" id="MobiDB-lite"/>
    </source>
</evidence>
<keyword evidence="2" id="KW-0732">Signal</keyword>
<feature type="compositionally biased region" description="Low complexity" evidence="1">
    <location>
        <begin position="176"/>
        <end position="194"/>
    </location>
</feature>
<comment type="caution">
    <text evidence="3">The sequence shown here is derived from an EMBL/GenBank/DDBJ whole genome shotgun (WGS) entry which is preliminary data.</text>
</comment>
<reference evidence="3 4" key="1">
    <citation type="journal article" date="2018" name="Mol. Biol. Evol.">
        <title>Analysis of the draft genome of the red seaweed Gracilariopsis chorda provides insights into genome size evolution in Rhodophyta.</title>
        <authorList>
            <person name="Lee J."/>
            <person name="Yang E.C."/>
            <person name="Graf L."/>
            <person name="Yang J.H."/>
            <person name="Qiu H."/>
            <person name="Zel Zion U."/>
            <person name="Chan C.X."/>
            <person name="Stephens T.G."/>
            <person name="Weber A.P.M."/>
            <person name="Boo G.H."/>
            <person name="Boo S.M."/>
            <person name="Kim K.M."/>
            <person name="Shin Y."/>
            <person name="Jung M."/>
            <person name="Lee S.J."/>
            <person name="Yim H.S."/>
            <person name="Lee J.H."/>
            <person name="Bhattacharya D."/>
            <person name="Yoon H.S."/>
        </authorList>
    </citation>
    <scope>NUCLEOTIDE SEQUENCE [LARGE SCALE GENOMIC DNA]</scope>
    <source>
        <strain evidence="3 4">SKKU-2015</strain>
        <tissue evidence="3">Whole body</tissue>
    </source>
</reference>
<dbReference type="EMBL" id="NBIV01000330">
    <property type="protein sequence ID" value="PXF40267.1"/>
    <property type="molecule type" value="Genomic_DNA"/>
</dbReference>
<evidence type="ECO:0000256" key="2">
    <source>
        <dbReference type="SAM" id="SignalP"/>
    </source>
</evidence>
<evidence type="ECO:0000313" key="3">
    <source>
        <dbReference type="EMBL" id="PXF40267.1"/>
    </source>
</evidence>
<dbReference type="Proteomes" id="UP000247409">
    <property type="component" value="Unassembled WGS sequence"/>
</dbReference>
<organism evidence="3 4">
    <name type="scientific">Gracilariopsis chorda</name>
    <dbReference type="NCBI Taxonomy" id="448386"/>
    <lineage>
        <taxon>Eukaryota</taxon>
        <taxon>Rhodophyta</taxon>
        <taxon>Florideophyceae</taxon>
        <taxon>Rhodymeniophycidae</taxon>
        <taxon>Gracilariales</taxon>
        <taxon>Gracilariaceae</taxon>
        <taxon>Gracilariopsis</taxon>
    </lineage>
</organism>
<dbReference type="OrthoDB" id="10540567at2759"/>
<sequence>MNLMTARIVLVSLSALAVSAFAAGGNLAPCRSDSNCAGERSCRAFALDLSSISTIFQSAQSEDLENPDSGTVLAILQSITQSCRDEDYCLCVPTDEDLIGCSSDSDCSDGEECLADNCVADSQLEAAKEPKSCSSDSDCTVPDTICAKLTAGLLDSLAETFGFEDNGFCLARFKESSTSGKPGSSSTTTDGGNDNNDDDDDDSEICIAVKSLRHLQPHQLVYRKHMTARVLCDTHGSCATAGHMVRFRGRAMMMKSYCELVGNCERSITLVNSPRYTRALQIPSDSPDLTFTAFAARYATTAEEHVLRTAVHIGL</sequence>
<name>A0A2V3IDX8_9FLOR</name>
<gene>
    <name evidence="3" type="ORF">BWQ96_10029</name>
</gene>
<keyword evidence="4" id="KW-1185">Reference proteome</keyword>
<evidence type="ECO:0000313" key="4">
    <source>
        <dbReference type="Proteomes" id="UP000247409"/>
    </source>
</evidence>
<proteinExistence type="predicted"/>
<dbReference type="AlphaFoldDB" id="A0A2V3IDX8"/>
<accession>A0A2V3IDX8</accession>
<protein>
    <submittedName>
        <fullName evidence="3">Uncharacterized protein</fullName>
    </submittedName>
</protein>
<feature type="chain" id="PRO_5015944351" evidence="2">
    <location>
        <begin position="23"/>
        <end position="315"/>
    </location>
</feature>
<feature type="signal peptide" evidence="2">
    <location>
        <begin position="1"/>
        <end position="22"/>
    </location>
</feature>